<evidence type="ECO:0000256" key="2">
    <source>
        <dbReference type="ARBA" id="ARBA00022612"/>
    </source>
</evidence>
<dbReference type="Gene3D" id="3.30.420.10">
    <property type="entry name" value="Ribonuclease H-like superfamily/Ribonuclease H"/>
    <property type="match status" value="1"/>
</dbReference>
<dbReference type="GO" id="GO:0004519">
    <property type="term" value="F:endonuclease activity"/>
    <property type="evidence" value="ECO:0007669"/>
    <property type="project" value="UniProtKB-KW"/>
</dbReference>
<dbReference type="PANTHER" id="PTHR42648:SF11">
    <property type="entry name" value="TRANSPOSON TY4-P GAG-POL POLYPROTEIN"/>
    <property type="match status" value="1"/>
</dbReference>
<dbReference type="OrthoDB" id="1917367at2759"/>
<evidence type="ECO:0000256" key="16">
    <source>
        <dbReference type="ARBA" id="ARBA00023268"/>
    </source>
</evidence>
<keyword evidence="13" id="KW-0808">Transferase</keyword>
<keyword evidence="11" id="KW-0229">DNA integration</keyword>
<dbReference type="GO" id="GO:0003887">
    <property type="term" value="F:DNA-directed DNA polymerase activity"/>
    <property type="evidence" value="ECO:0007669"/>
    <property type="project" value="UniProtKB-KW"/>
</dbReference>
<evidence type="ECO:0000256" key="7">
    <source>
        <dbReference type="ARBA" id="ARBA00022759"/>
    </source>
</evidence>
<dbReference type="SUPFAM" id="SSF53098">
    <property type="entry name" value="Ribonuclease H-like"/>
    <property type="match status" value="1"/>
</dbReference>
<evidence type="ECO:0000313" key="22">
    <source>
        <dbReference type="Proteomes" id="UP000321393"/>
    </source>
</evidence>
<comment type="caution">
    <text evidence="21">The sequence shown here is derived from an EMBL/GenBank/DDBJ whole genome shotgun (WGS) entry which is preliminary data.</text>
</comment>
<keyword evidence="16" id="KW-0511">Multifunctional enzyme</keyword>
<keyword evidence="4" id="KW-0540">Nuclease</keyword>
<feature type="domain" description="Reverse transcriptase Ty1/copia-type" evidence="18">
    <location>
        <begin position="290"/>
        <end position="368"/>
    </location>
</feature>
<dbReference type="InterPro" id="IPR012337">
    <property type="entry name" value="RNaseH-like_sf"/>
</dbReference>
<keyword evidence="8" id="KW-0378">Hydrolase</keyword>
<dbReference type="PANTHER" id="PTHR42648">
    <property type="entry name" value="TRANSPOSASE, PUTATIVE-RELATED"/>
    <property type="match status" value="1"/>
</dbReference>
<dbReference type="InterPro" id="IPR054722">
    <property type="entry name" value="PolX-like_BBD"/>
</dbReference>
<evidence type="ECO:0000256" key="8">
    <source>
        <dbReference type="ARBA" id="ARBA00022801"/>
    </source>
</evidence>
<feature type="region of interest" description="Disordered" evidence="17">
    <location>
        <begin position="203"/>
        <end position="242"/>
    </location>
</feature>
<evidence type="ECO:0000256" key="10">
    <source>
        <dbReference type="ARBA" id="ARBA00022842"/>
    </source>
</evidence>
<keyword evidence="3" id="KW-0645">Protease</keyword>
<dbReference type="Proteomes" id="UP000321947">
    <property type="component" value="Unassembled WGS sequence"/>
</dbReference>
<dbReference type="GO" id="GO:0003676">
    <property type="term" value="F:nucleic acid binding"/>
    <property type="evidence" value="ECO:0007669"/>
    <property type="project" value="InterPro"/>
</dbReference>
<evidence type="ECO:0000256" key="17">
    <source>
        <dbReference type="SAM" id="MobiDB-lite"/>
    </source>
</evidence>
<dbReference type="GO" id="GO:0006310">
    <property type="term" value="P:DNA recombination"/>
    <property type="evidence" value="ECO:0007669"/>
    <property type="project" value="UniProtKB-KW"/>
</dbReference>
<keyword evidence="9" id="KW-0067">ATP-binding</keyword>
<keyword evidence="10" id="KW-0460">Magnesium</keyword>
<keyword evidence="15" id="KW-0233">DNA recombination</keyword>
<proteinExistence type="predicted"/>
<protein>
    <submittedName>
        <fullName evidence="21">Integrase, catalytic core</fullName>
    </submittedName>
</protein>
<keyword evidence="2" id="KW-1188">Viral release from host cell</keyword>
<organism evidence="21 23">
    <name type="scientific">Cucumis melo var. makuwa</name>
    <name type="common">Oriental melon</name>
    <dbReference type="NCBI Taxonomy" id="1194695"/>
    <lineage>
        <taxon>Eukaryota</taxon>
        <taxon>Viridiplantae</taxon>
        <taxon>Streptophyta</taxon>
        <taxon>Embryophyta</taxon>
        <taxon>Tracheophyta</taxon>
        <taxon>Spermatophyta</taxon>
        <taxon>Magnoliopsida</taxon>
        <taxon>eudicotyledons</taxon>
        <taxon>Gunneridae</taxon>
        <taxon>Pentapetalae</taxon>
        <taxon>rosids</taxon>
        <taxon>fabids</taxon>
        <taxon>Cucurbitales</taxon>
        <taxon>Cucurbitaceae</taxon>
        <taxon>Benincaseae</taxon>
        <taxon>Cucumis</taxon>
    </lineage>
</organism>
<evidence type="ECO:0000313" key="20">
    <source>
        <dbReference type="EMBL" id="KAA0058476.1"/>
    </source>
</evidence>
<evidence type="ECO:0000256" key="15">
    <source>
        <dbReference type="ARBA" id="ARBA00023172"/>
    </source>
</evidence>
<evidence type="ECO:0000256" key="5">
    <source>
        <dbReference type="ARBA" id="ARBA00022723"/>
    </source>
</evidence>
<dbReference type="InterPro" id="IPR036397">
    <property type="entry name" value="RNaseH_sf"/>
</dbReference>
<dbReference type="GO" id="GO:0003964">
    <property type="term" value="F:RNA-directed DNA polymerase activity"/>
    <property type="evidence" value="ECO:0007669"/>
    <property type="project" value="UniProtKB-KW"/>
</dbReference>
<gene>
    <name evidence="21" type="ORF">E5676_scaffold606G001690</name>
    <name evidence="20" type="ORF">E6C27_scaffold132G00670</name>
</gene>
<keyword evidence="5" id="KW-0479">Metal-binding</keyword>
<feature type="domain" description="Retrovirus-related Pol polyprotein from transposon TNT 1-94-like beta-barrel" evidence="19">
    <location>
        <begin position="11"/>
        <end position="65"/>
    </location>
</feature>
<evidence type="ECO:0000313" key="23">
    <source>
        <dbReference type="Proteomes" id="UP000321947"/>
    </source>
</evidence>
<evidence type="ECO:0000256" key="4">
    <source>
        <dbReference type="ARBA" id="ARBA00022722"/>
    </source>
</evidence>
<keyword evidence="13" id="KW-0548">Nucleotidyltransferase</keyword>
<dbReference type="InterPro" id="IPR013103">
    <property type="entry name" value="RVT_2"/>
</dbReference>
<evidence type="ECO:0000256" key="14">
    <source>
        <dbReference type="ARBA" id="ARBA00023113"/>
    </source>
</evidence>
<comment type="function">
    <text evidence="1">The aspartyl protease (PR) mediates the proteolytic cleavages of the Gag and Gag-Pol polyproteins after assembly of the VLP.</text>
</comment>
<evidence type="ECO:0000256" key="13">
    <source>
        <dbReference type="ARBA" id="ARBA00022932"/>
    </source>
</evidence>
<dbReference type="AlphaFoldDB" id="A0A5D3C5V1"/>
<evidence type="ECO:0000259" key="19">
    <source>
        <dbReference type="Pfam" id="PF22936"/>
    </source>
</evidence>
<reference evidence="22 23" key="1">
    <citation type="submission" date="2019-08" db="EMBL/GenBank/DDBJ databases">
        <title>Draft genome sequences of two oriental melons (Cucumis melo L. var makuwa).</title>
        <authorList>
            <person name="Kwon S.-Y."/>
        </authorList>
    </citation>
    <scope>NUCLEOTIDE SEQUENCE [LARGE SCALE GENOMIC DNA]</scope>
    <source>
        <strain evidence="23">cv. Chang Bougi</strain>
        <strain evidence="22">cv. SW 3</strain>
        <tissue evidence="21">Leaf</tissue>
    </source>
</reference>
<evidence type="ECO:0000259" key="18">
    <source>
        <dbReference type="Pfam" id="PF07727"/>
    </source>
</evidence>
<keyword evidence="7" id="KW-0255">Endonuclease</keyword>
<dbReference type="STRING" id="1194695.A0A5D3C5V1"/>
<feature type="compositionally biased region" description="Low complexity" evidence="17">
    <location>
        <begin position="207"/>
        <end position="232"/>
    </location>
</feature>
<evidence type="ECO:0000256" key="12">
    <source>
        <dbReference type="ARBA" id="ARBA00022918"/>
    </source>
</evidence>
<evidence type="ECO:0000256" key="3">
    <source>
        <dbReference type="ARBA" id="ARBA00022670"/>
    </source>
</evidence>
<keyword evidence="13" id="KW-0239">DNA-directed DNA polymerase</keyword>
<dbReference type="GO" id="GO:0006508">
    <property type="term" value="P:proteolysis"/>
    <property type="evidence" value="ECO:0007669"/>
    <property type="project" value="UniProtKB-KW"/>
</dbReference>
<evidence type="ECO:0000313" key="21">
    <source>
        <dbReference type="EMBL" id="TYK07271.1"/>
    </source>
</evidence>
<dbReference type="EMBL" id="SSTE01006761">
    <property type="protein sequence ID" value="KAA0058476.1"/>
    <property type="molecule type" value="Genomic_DNA"/>
</dbReference>
<evidence type="ECO:0000256" key="1">
    <source>
        <dbReference type="ARBA" id="ARBA00002180"/>
    </source>
</evidence>
<evidence type="ECO:0000256" key="11">
    <source>
        <dbReference type="ARBA" id="ARBA00022908"/>
    </source>
</evidence>
<evidence type="ECO:0000256" key="6">
    <source>
        <dbReference type="ARBA" id="ARBA00022741"/>
    </source>
</evidence>
<sequence>MTGLKPAFKERKLKVELENDKELQVEGKGTVGIETHNGNRILTNVQYVPDIGYNLLSVGQLMESGHSILFDDGLCLIKNKQTGWVLAKVKITQSKMFSLEVSNVENFALTATATNTTKNNSELLTFKQNGVAERKNRTVVEMTRSMLQMKGLLNDFWAEAVSTSIYLLNISPTKAVMNKTPFEACEEYVSLVDGELTNDGEQTVVESSMETSTSTPPSSTLSTSQSYHSSSSNDETSDELPSQRFRSMEDIYNSSQFALMVYDPVCYDEAASKEEWQQAMKEEMTAIEKNGTWKMVDLPEGKNTIGLKWGYKTKFTADGSLEKHKARLVAKGYAQQHGIDFEETFSLVARFEIVRIVLALAAQQQWPVY</sequence>
<keyword evidence="12" id="KW-0695">RNA-directed DNA polymerase</keyword>
<dbReference type="GO" id="GO:0046872">
    <property type="term" value="F:metal ion binding"/>
    <property type="evidence" value="ECO:0007669"/>
    <property type="project" value="UniProtKB-KW"/>
</dbReference>
<dbReference type="Pfam" id="PF07727">
    <property type="entry name" value="RVT_2"/>
    <property type="match status" value="1"/>
</dbReference>
<dbReference type="GO" id="GO:0015074">
    <property type="term" value="P:DNA integration"/>
    <property type="evidence" value="ECO:0007669"/>
    <property type="project" value="UniProtKB-KW"/>
</dbReference>
<keyword evidence="14" id="KW-0917">Virion maturation</keyword>
<dbReference type="Proteomes" id="UP000321393">
    <property type="component" value="Unassembled WGS sequence"/>
</dbReference>
<accession>A0A5D3C5V1</accession>
<dbReference type="GO" id="GO:0008233">
    <property type="term" value="F:peptidase activity"/>
    <property type="evidence" value="ECO:0007669"/>
    <property type="project" value="UniProtKB-KW"/>
</dbReference>
<dbReference type="GO" id="GO:0005524">
    <property type="term" value="F:ATP binding"/>
    <property type="evidence" value="ECO:0007669"/>
    <property type="project" value="UniProtKB-KW"/>
</dbReference>
<dbReference type="EMBL" id="SSTD01013339">
    <property type="protein sequence ID" value="TYK07271.1"/>
    <property type="molecule type" value="Genomic_DNA"/>
</dbReference>
<dbReference type="InterPro" id="IPR039537">
    <property type="entry name" value="Retrotran_Ty1/copia-like"/>
</dbReference>
<keyword evidence="6" id="KW-0547">Nucleotide-binding</keyword>
<evidence type="ECO:0000256" key="9">
    <source>
        <dbReference type="ARBA" id="ARBA00022840"/>
    </source>
</evidence>
<name>A0A5D3C5V1_CUCMM</name>
<dbReference type="Pfam" id="PF22936">
    <property type="entry name" value="Pol_BBD"/>
    <property type="match status" value="1"/>
</dbReference>